<reference evidence="2 3" key="1">
    <citation type="submission" date="2018-08" db="EMBL/GenBank/DDBJ databases">
        <title>A genome reference for cultivated species of the human gut microbiota.</title>
        <authorList>
            <person name="Zou Y."/>
            <person name="Xue W."/>
            <person name="Luo G."/>
        </authorList>
    </citation>
    <scope>NUCLEOTIDE SEQUENCE [LARGE SCALE GENOMIC DNA]</scope>
    <source>
        <strain evidence="2 3">AM42-30</strain>
    </source>
</reference>
<feature type="transmembrane region" description="Helical" evidence="1">
    <location>
        <begin position="100"/>
        <end position="117"/>
    </location>
</feature>
<dbReference type="Proteomes" id="UP000285740">
    <property type="component" value="Unassembled WGS sequence"/>
</dbReference>
<name>A0A413T9J2_9FIRM</name>
<evidence type="ECO:0000256" key="1">
    <source>
        <dbReference type="SAM" id="Phobius"/>
    </source>
</evidence>
<keyword evidence="1" id="KW-0812">Transmembrane</keyword>
<keyword evidence="1" id="KW-1133">Transmembrane helix</keyword>
<proteinExistence type="predicted"/>
<gene>
    <name evidence="2" type="ORF">DW918_01625</name>
</gene>
<dbReference type="EMBL" id="QSFV01000003">
    <property type="protein sequence ID" value="RHA81663.1"/>
    <property type="molecule type" value="Genomic_DNA"/>
</dbReference>
<accession>A0A413T9J2</accession>
<dbReference type="AlphaFoldDB" id="A0A413T9J2"/>
<comment type="caution">
    <text evidence="2">The sequence shown here is derived from an EMBL/GenBank/DDBJ whole genome shotgun (WGS) entry which is preliminary data.</text>
</comment>
<evidence type="ECO:0000313" key="3">
    <source>
        <dbReference type="Proteomes" id="UP000285740"/>
    </source>
</evidence>
<organism evidence="2 3">
    <name type="scientific">Eubacterium ventriosum</name>
    <dbReference type="NCBI Taxonomy" id="39496"/>
    <lineage>
        <taxon>Bacteria</taxon>
        <taxon>Bacillati</taxon>
        <taxon>Bacillota</taxon>
        <taxon>Clostridia</taxon>
        <taxon>Eubacteriales</taxon>
        <taxon>Eubacteriaceae</taxon>
        <taxon>Eubacterium</taxon>
    </lineage>
</organism>
<evidence type="ECO:0000313" key="2">
    <source>
        <dbReference type="EMBL" id="RHA81663.1"/>
    </source>
</evidence>
<keyword evidence="1" id="KW-0472">Membrane</keyword>
<dbReference type="RefSeq" id="WP_118030034.1">
    <property type="nucleotide sequence ID" value="NZ_QSFV01000003.1"/>
</dbReference>
<protein>
    <submittedName>
        <fullName evidence="2">Uncharacterized protein</fullName>
    </submittedName>
</protein>
<sequence length="118" mass="13221">MFFDISAKSQVNTFSINENYAGLVLASDINKLSCSIDTNSMNDNIFSNNSGNISNSGSVRNYVDSFKTVIGDFNFSKIIFLKIPLYVAFPFHAFRKNGKIFLLFIMGAVFFSLITIIF</sequence>